<dbReference type="EMBL" id="JAUSTZ010000008">
    <property type="protein sequence ID" value="MDQ0227131.1"/>
    <property type="molecule type" value="Genomic_DNA"/>
</dbReference>
<keyword evidence="2 4" id="KW-0547">Nucleotide-binding</keyword>
<sequence>MSQKKILMLGGSNAQVPAIKYAKAAGHHVITCDFLPDNPGHVYADEYYNISTINKEEVLTLAEKLEIDGIVAYASDPSAPTAAFVSEKLGLPGASYDSVKTLAEKDLFRTFLQKHHFNCPKFISVETLDYLKEYEELNYPCFVKPVDSSGSKGITKVNSPKGIKEALEIAFSYSRVNRAIIEEYIDSPYNQLHGDGFVYNGELGFLGICDQYFKNNVPLFSKYPSSIGEELIEKVTTEISRLIKLVNYKNGAINVEVRVGDNQKIYILEIGPRSGGNYIPQLMQNSTGFNEIEAIIETAVGNHLDFTFNKKKEYCLQYIIGANESGDFAGLSISDFLKERIRQLYIHKKIGEHIDSYENSSNVLGVAIANFKNDEELLDVAKNIHSHIKVNVN</sequence>
<evidence type="ECO:0000313" key="6">
    <source>
        <dbReference type="EMBL" id="MDQ0227131.1"/>
    </source>
</evidence>
<dbReference type="InterPro" id="IPR011761">
    <property type="entry name" value="ATP-grasp"/>
</dbReference>
<dbReference type="PANTHER" id="PTHR43585:SF2">
    <property type="entry name" value="ATP-GRASP ENZYME FSQD"/>
    <property type="match status" value="1"/>
</dbReference>
<reference evidence="6 7" key="1">
    <citation type="submission" date="2023-07" db="EMBL/GenBank/DDBJ databases">
        <title>Genomic Encyclopedia of Type Strains, Phase IV (KMG-IV): sequencing the most valuable type-strain genomes for metagenomic binning, comparative biology and taxonomic classification.</title>
        <authorList>
            <person name="Goeker M."/>
        </authorList>
    </citation>
    <scope>NUCLEOTIDE SEQUENCE [LARGE SCALE GENOMIC DNA]</scope>
    <source>
        <strain evidence="6 7">DSM 17723</strain>
    </source>
</reference>
<keyword evidence="7" id="KW-1185">Reference proteome</keyword>
<keyword evidence="3 4" id="KW-0067">ATP-binding</keyword>
<dbReference type="Pfam" id="PF13535">
    <property type="entry name" value="ATP-grasp_4"/>
    <property type="match status" value="1"/>
</dbReference>
<dbReference type="Proteomes" id="UP001232245">
    <property type="component" value="Unassembled WGS sequence"/>
</dbReference>
<evidence type="ECO:0000256" key="3">
    <source>
        <dbReference type="ARBA" id="ARBA00022840"/>
    </source>
</evidence>
<dbReference type="PROSITE" id="PS50975">
    <property type="entry name" value="ATP_GRASP"/>
    <property type="match status" value="1"/>
</dbReference>
<gene>
    <name evidence="6" type="ORF">J2S02_003476</name>
</gene>
<dbReference type="InterPro" id="IPR052032">
    <property type="entry name" value="ATP-dep_AA_Ligase"/>
</dbReference>
<dbReference type="InterPro" id="IPR013815">
    <property type="entry name" value="ATP_grasp_subdomain_1"/>
</dbReference>
<protein>
    <submittedName>
        <fullName evidence="6">Biotin carboxylase</fullName>
    </submittedName>
</protein>
<dbReference type="PANTHER" id="PTHR43585">
    <property type="entry name" value="FUMIPYRROLE BIOSYNTHESIS PROTEIN C"/>
    <property type="match status" value="1"/>
</dbReference>
<feature type="domain" description="ATP-grasp" evidence="5">
    <location>
        <begin position="109"/>
        <end position="300"/>
    </location>
</feature>
<name>A0ABT9Z4D6_9BACI</name>
<dbReference type="Gene3D" id="3.30.470.20">
    <property type="entry name" value="ATP-grasp fold, B domain"/>
    <property type="match status" value="1"/>
</dbReference>
<organism evidence="6 7">
    <name type="scientific">Metabacillus niabensis</name>
    <dbReference type="NCBI Taxonomy" id="324854"/>
    <lineage>
        <taxon>Bacteria</taxon>
        <taxon>Bacillati</taxon>
        <taxon>Bacillota</taxon>
        <taxon>Bacilli</taxon>
        <taxon>Bacillales</taxon>
        <taxon>Bacillaceae</taxon>
        <taxon>Metabacillus</taxon>
    </lineage>
</organism>
<dbReference type="RefSeq" id="WP_307190772.1">
    <property type="nucleotide sequence ID" value="NZ_JAUSTZ010000008.1"/>
</dbReference>
<evidence type="ECO:0000256" key="2">
    <source>
        <dbReference type="ARBA" id="ARBA00022741"/>
    </source>
</evidence>
<dbReference type="SUPFAM" id="SSF56059">
    <property type="entry name" value="Glutathione synthetase ATP-binding domain-like"/>
    <property type="match status" value="1"/>
</dbReference>
<comment type="caution">
    <text evidence="6">The sequence shown here is derived from an EMBL/GenBank/DDBJ whole genome shotgun (WGS) entry which is preliminary data.</text>
</comment>
<accession>A0ABT9Z4D6</accession>
<keyword evidence="1" id="KW-0436">Ligase</keyword>
<dbReference type="Gene3D" id="3.30.1490.20">
    <property type="entry name" value="ATP-grasp fold, A domain"/>
    <property type="match status" value="1"/>
</dbReference>
<dbReference type="Gene3D" id="3.40.50.20">
    <property type="match status" value="1"/>
</dbReference>
<evidence type="ECO:0000256" key="1">
    <source>
        <dbReference type="ARBA" id="ARBA00022598"/>
    </source>
</evidence>
<proteinExistence type="predicted"/>
<evidence type="ECO:0000313" key="7">
    <source>
        <dbReference type="Proteomes" id="UP001232245"/>
    </source>
</evidence>
<evidence type="ECO:0000256" key="4">
    <source>
        <dbReference type="PROSITE-ProRule" id="PRU00409"/>
    </source>
</evidence>
<evidence type="ECO:0000259" key="5">
    <source>
        <dbReference type="PROSITE" id="PS50975"/>
    </source>
</evidence>